<reference evidence="3 4" key="1">
    <citation type="submission" date="2024-09" db="EMBL/GenBank/DDBJ databases">
        <title>Nodulacao em especies de Leguminosae Basais da Amazonia e Caracterizacao dos Rizobios e Bacterias Associadas aos Nodulos.</title>
        <authorList>
            <person name="Jambeiro I.C.A."/>
            <person name="Lopes I.S."/>
            <person name="Aguiar E.R.G.R."/>
            <person name="Santos A.F.J."/>
            <person name="Dos Santos J.M.F."/>
            <person name="Gross E."/>
        </authorList>
    </citation>
    <scope>NUCLEOTIDE SEQUENCE [LARGE SCALE GENOMIC DNA]</scope>
    <source>
        <strain evidence="3 4">BRUESC1165</strain>
    </source>
</reference>
<name>A0ABV6YB54_9HYPH</name>
<dbReference type="InterPro" id="IPR052513">
    <property type="entry name" value="Thioester_dehydratase-like"/>
</dbReference>
<organism evidence="3 4">
    <name type="scientific">Microvirga arabica</name>
    <dbReference type="NCBI Taxonomy" id="1128671"/>
    <lineage>
        <taxon>Bacteria</taxon>
        <taxon>Pseudomonadati</taxon>
        <taxon>Pseudomonadota</taxon>
        <taxon>Alphaproteobacteria</taxon>
        <taxon>Hyphomicrobiales</taxon>
        <taxon>Methylobacteriaceae</taxon>
        <taxon>Microvirga</taxon>
    </lineage>
</organism>
<dbReference type="PANTHER" id="PTHR34075:SF5">
    <property type="entry name" value="BLR3430 PROTEIN"/>
    <property type="match status" value="1"/>
</dbReference>
<evidence type="ECO:0000259" key="1">
    <source>
        <dbReference type="Pfam" id="PF01796"/>
    </source>
</evidence>
<dbReference type="InterPro" id="IPR002878">
    <property type="entry name" value="ChsH2_C"/>
</dbReference>
<dbReference type="EMBL" id="JBHOMY010000046">
    <property type="protein sequence ID" value="MFC1458267.1"/>
    <property type="molecule type" value="Genomic_DNA"/>
</dbReference>
<keyword evidence="4" id="KW-1185">Reference proteome</keyword>
<gene>
    <name evidence="3" type="ORF">ACETIH_16500</name>
</gene>
<sequence length="129" mass="14017">MSTDPRFDGPGPDETWRSALAEGHFLLQQCRRCDACRFPPALVCRGCGSPDLAWKEASGQGSVYSSTTVRDRDGNYNVSLVDLAEGARMMSRVESANPDSVHIGMKVDARIVREPEPMVVFVPAEGDAS</sequence>
<dbReference type="PANTHER" id="PTHR34075">
    <property type="entry name" value="BLR3430 PROTEIN"/>
    <property type="match status" value="1"/>
</dbReference>
<dbReference type="InterPro" id="IPR022002">
    <property type="entry name" value="ChsH2_Znr"/>
</dbReference>
<comment type="caution">
    <text evidence="3">The sequence shown here is derived from an EMBL/GenBank/DDBJ whole genome shotgun (WGS) entry which is preliminary data.</text>
</comment>
<dbReference type="SUPFAM" id="SSF50249">
    <property type="entry name" value="Nucleic acid-binding proteins"/>
    <property type="match status" value="1"/>
</dbReference>
<feature type="domain" description="ChsH2 rubredoxin-like zinc ribbon" evidence="2">
    <location>
        <begin position="17"/>
        <end position="52"/>
    </location>
</feature>
<dbReference type="RefSeq" id="WP_377030267.1">
    <property type="nucleotide sequence ID" value="NZ_JBHOMY010000046.1"/>
</dbReference>
<dbReference type="Pfam" id="PF01796">
    <property type="entry name" value="OB_ChsH2_C"/>
    <property type="match status" value="1"/>
</dbReference>
<dbReference type="Gene3D" id="6.10.30.10">
    <property type="match status" value="1"/>
</dbReference>
<dbReference type="Pfam" id="PF12172">
    <property type="entry name" value="zf-ChsH2"/>
    <property type="match status" value="1"/>
</dbReference>
<accession>A0ABV6YB54</accession>
<proteinExistence type="predicted"/>
<evidence type="ECO:0000259" key="2">
    <source>
        <dbReference type="Pfam" id="PF12172"/>
    </source>
</evidence>
<dbReference type="Proteomes" id="UP001593940">
    <property type="component" value="Unassembled WGS sequence"/>
</dbReference>
<dbReference type="InterPro" id="IPR012340">
    <property type="entry name" value="NA-bd_OB-fold"/>
</dbReference>
<feature type="domain" description="ChsH2 C-terminal OB-fold" evidence="1">
    <location>
        <begin position="54"/>
        <end position="111"/>
    </location>
</feature>
<evidence type="ECO:0000313" key="4">
    <source>
        <dbReference type="Proteomes" id="UP001593940"/>
    </source>
</evidence>
<evidence type="ECO:0000313" key="3">
    <source>
        <dbReference type="EMBL" id="MFC1458267.1"/>
    </source>
</evidence>
<protein>
    <submittedName>
        <fullName evidence="3">Zn-ribbon domain-containing OB-fold protein</fullName>
    </submittedName>
</protein>